<evidence type="ECO:0000313" key="2">
    <source>
        <dbReference type="Proteomes" id="UP000266861"/>
    </source>
</evidence>
<dbReference type="AlphaFoldDB" id="A0A397IWQ0"/>
<reference evidence="1 2" key="1">
    <citation type="submission" date="2018-08" db="EMBL/GenBank/DDBJ databases">
        <title>Genome and evolution of the arbuscular mycorrhizal fungus Diversispora epigaea (formerly Glomus versiforme) and its bacterial endosymbionts.</title>
        <authorList>
            <person name="Sun X."/>
            <person name="Fei Z."/>
            <person name="Harrison M."/>
        </authorList>
    </citation>
    <scope>NUCLEOTIDE SEQUENCE [LARGE SCALE GENOMIC DNA]</scope>
    <source>
        <strain evidence="1 2">IT104</strain>
    </source>
</reference>
<sequence length="165" mass="19447">MTIEFLEKSSQDFSELLEVGQEPNKETFTAHSAVMHYHSSYFNKELKILLPMMIKIILKLLLNRIFLLKYLKIFSDMYIHAGIIETENMDTKTLFELIMAANKLNNDIIAKYPNLIFESTEFTSKSALISILNRDDLQMKESKIWDYLIKWRTSQNLTLLEKLEE</sequence>
<evidence type="ECO:0008006" key="3">
    <source>
        <dbReference type="Google" id="ProtNLM"/>
    </source>
</evidence>
<evidence type="ECO:0000313" key="1">
    <source>
        <dbReference type="EMBL" id="RHZ77504.1"/>
    </source>
</evidence>
<dbReference type="EMBL" id="PQFF01000167">
    <property type="protein sequence ID" value="RHZ77504.1"/>
    <property type="molecule type" value="Genomic_DNA"/>
</dbReference>
<protein>
    <recommendedName>
        <fullName evidence="3">BTB domain-containing protein</fullName>
    </recommendedName>
</protein>
<gene>
    <name evidence="1" type="ORF">Glove_177g40</name>
</gene>
<comment type="caution">
    <text evidence="1">The sequence shown here is derived from an EMBL/GenBank/DDBJ whole genome shotgun (WGS) entry which is preliminary data.</text>
</comment>
<keyword evidence="2" id="KW-1185">Reference proteome</keyword>
<organism evidence="1 2">
    <name type="scientific">Diversispora epigaea</name>
    <dbReference type="NCBI Taxonomy" id="1348612"/>
    <lineage>
        <taxon>Eukaryota</taxon>
        <taxon>Fungi</taxon>
        <taxon>Fungi incertae sedis</taxon>
        <taxon>Mucoromycota</taxon>
        <taxon>Glomeromycotina</taxon>
        <taxon>Glomeromycetes</taxon>
        <taxon>Diversisporales</taxon>
        <taxon>Diversisporaceae</taxon>
        <taxon>Diversispora</taxon>
    </lineage>
</organism>
<name>A0A397IWQ0_9GLOM</name>
<dbReference type="Proteomes" id="UP000266861">
    <property type="component" value="Unassembled WGS sequence"/>
</dbReference>
<proteinExistence type="predicted"/>
<accession>A0A397IWQ0</accession>
<dbReference type="OrthoDB" id="2489472at2759"/>